<organism evidence="1 2">
    <name type="scientific">Eumeta variegata</name>
    <name type="common">Bagworm moth</name>
    <name type="synonym">Eumeta japonica</name>
    <dbReference type="NCBI Taxonomy" id="151549"/>
    <lineage>
        <taxon>Eukaryota</taxon>
        <taxon>Metazoa</taxon>
        <taxon>Ecdysozoa</taxon>
        <taxon>Arthropoda</taxon>
        <taxon>Hexapoda</taxon>
        <taxon>Insecta</taxon>
        <taxon>Pterygota</taxon>
        <taxon>Neoptera</taxon>
        <taxon>Endopterygota</taxon>
        <taxon>Lepidoptera</taxon>
        <taxon>Glossata</taxon>
        <taxon>Ditrysia</taxon>
        <taxon>Tineoidea</taxon>
        <taxon>Psychidae</taxon>
        <taxon>Oiketicinae</taxon>
        <taxon>Eumeta</taxon>
    </lineage>
</organism>
<gene>
    <name evidence="1" type="ORF">EVAR_67310_1</name>
</gene>
<evidence type="ECO:0000313" key="2">
    <source>
        <dbReference type="Proteomes" id="UP000299102"/>
    </source>
</evidence>
<sequence length="96" mass="10804">MSNSADVAWISFLITTPGIDHLFEIDIRLAVEAKGWEWNVVKERECVFLTLPFWTWILPASKKIQSRQSQAAAAECVTQMSRDARPRLGPGRCSAV</sequence>
<accession>A0A4C1ZBN1</accession>
<keyword evidence="2" id="KW-1185">Reference proteome</keyword>
<protein>
    <submittedName>
        <fullName evidence="1">Uncharacterized protein</fullName>
    </submittedName>
</protein>
<dbReference type="AlphaFoldDB" id="A0A4C1ZBN1"/>
<dbReference type="Proteomes" id="UP000299102">
    <property type="component" value="Unassembled WGS sequence"/>
</dbReference>
<dbReference type="EMBL" id="BGZK01001696">
    <property type="protein sequence ID" value="GBP84752.1"/>
    <property type="molecule type" value="Genomic_DNA"/>
</dbReference>
<proteinExistence type="predicted"/>
<name>A0A4C1ZBN1_EUMVA</name>
<evidence type="ECO:0000313" key="1">
    <source>
        <dbReference type="EMBL" id="GBP84752.1"/>
    </source>
</evidence>
<reference evidence="1 2" key="1">
    <citation type="journal article" date="2019" name="Commun. Biol.">
        <title>The bagworm genome reveals a unique fibroin gene that provides high tensile strength.</title>
        <authorList>
            <person name="Kono N."/>
            <person name="Nakamura H."/>
            <person name="Ohtoshi R."/>
            <person name="Tomita M."/>
            <person name="Numata K."/>
            <person name="Arakawa K."/>
        </authorList>
    </citation>
    <scope>NUCLEOTIDE SEQUENCE [LARGE SCALE GENOMIC DNA]</scope>
</reference>
<comment type="caution">
    <text evidence="1">The sequence shown here is derived from an EMBL/GenBank/DDBJ whole genome shotgun (WGS) entry which is preliminary data.</text>
</comment>